<protein>
    <submittedName>
        <fullName evidence="3 5">Uncharacterized protein</fullName>
    </submittedName>
</protein>
<dbReference type="AlphaFoldDB" id="G7JRP1"/>
<keyword evidence="6" id="KW-1185">Reference proteome</keyword>
<feature type="compositionally biased region" description="Basic residues" evidence="2">
    <location>
        <begin position="23"/>
        <end position="32"/>
    </location>
</feature>
<gene>
    <name evidence="5" type="primary">11446660</name>
    <name evidence="3" type="ordered locus">MTR_4g077160</name>
    <name evidence="4" type="ORF">MtrunA17_Chr4g0039341</name>
</gene>
<evidence type="ECO:0000313" key="4">
    <source>
        <dbReference type="EMBL" id="RHN61687.1"/>
    </source>
</evidence>
<sequence>MSTPRKPKWPHHPPPPPTPRILHFPRRPRRRLPSSSTTRRDPNMLGTLFDREKRAPAEPPINVPVVMLDRCEERRERVVIERGDGSLLEEEKWKFQAEMLRAECNLLRMEKEIAVKKLERTRSKMERTLRSAVHTLVSGRIKICEGKNMDRVLDEEIHELTDKLKKLQKRSTVKDFEGRRNSRNFDKQVSVLQRRLEKIGGPSDGIYLREFEEMENVSLSFKRSSRFDDSVVASGKLNVEILRRKMEGLSKGILLERMEEEYNSLLLSTASSSASTSKRVEFQVPHQENLSCEANLCSGHCKTIVRRIVEQVRVETEQWSQMQEMLGQVREEMEELQASRDFWKDRALHSDSQIQSLHNDVQEWKQRALSSESKKNEIEAKLSMLCVDFEKFQNEQNVVKGTKCPPVPLDTQKEFEKRIVICSSKEKSSNVTENRKHGEVLRNGERKTHAARGGLLVPKRMPFQDIGNNSSLLTRQQNGKAVFPLHCHLSSNAEKTYHLNER</sequence>
<organism evidence="3 6">
    <name type="scientific">Medicago truncatula</name>
    <name type="common">Barrel medic</name>
    <name type="synonym">Medicago tribuloides</name>
    <dbReference type="NCBI Taxonomy" id="3880"/>
    <lineage>
        <taxon>Eukaryota</taxon>
        <taxon>Viridiplantae</taxon>
        <taxon>Streptophyta</taxon>
        <taxon>Embryophyta</taxon>
        <taxon>Tracheophyta</taxon>
        <taxon>Spermatophyta</taxon>
        <taxon>Magnoliopsida</taxon>
        <taxon>eudicotyledons</taxon>
        <taxon>Gunneridae</taxon>
        <taxon>Pentapetalae</taxon>
        <taxon>rosids</taxon>
        <taxon>fabids</taxon>
        <taxon>Fabales</taxon>
        <taxon>Fabaceae</taxon>
        <taxon>Papilionoideae</taxon>
        <taxon>50 kb inversion clade</taxon>
        <taxon>NPAAA clade</taxon>
        <taxon>Hologalegina</taxon>
        <taxon>IRL clade</taxon>
        <taxon>Trifolieae</taxon>
        <taxon>Medicago</taxon>
    </lineage>
</organism>
<dbReference type="EnsemblPlants" id="AES89574">
    <property type="protein sequence ID" value="AES89574"/>
    <property type="gene ID" value="MTR_4g077160"/>
</dbReference>
<dbReference type="HOGENOM" id="CLU_042857_1_0_1"/>
<name>G7JRP1_MEDTR</name>
<evidence type="ECO:0000256" key="1">
    <source>
        <dbReference type="SAM" id="Coils"/>
    </source>
</evidence>
<reference evidence="7" key="4">
    <citation type="journal article" date="2018" name="Nat. Plants">
        <title>Whole-genome landscape of Medicago truncatula symbiotic genes.</title>
        <authorList>
            <person name="Pecrix Y."/>
            <person name="Staton S.E."/>
            <person name="Sallet E."/>
            <person name="Lelandais-Briere C."/>
            <person name="Moreau S."/>
            <person name="Carrere S."/>
            <person name="Blein T."/>
            <person name="Jardinaud M.F."/>
            <person name="Latrasse D."/>
            <person name="Zouine M."/>
            <person name="Zahm M."/>
            <person name="Kreplak J."/>
            <person name="Mayjonade B."/>
            <person name="Satge C."/>
            <person name="Perez M."/>
            <person name="Cauet S."/>
            <person name="Marande W."/>
            <person name="Chantry-Darmon C."/>
            <person name="Lopez-Roques C."/>
            <person name="Bouchez O."/>
            <person name="Berard A."/>
            <person name="Debelle F."/>
            <person name="Munos S."/>
            <person name="Bendahmane A."/>
            <person name="Berges H."/>
            <person name="Niebel A."/>
            <person name="Buitink J."/>
            <person name="Frugier F."/>
            <person name="Benhamed M."/>
            <person name="Crespi M."/>
            <person name="Gouzy J."/>
            <person name="Gamas P."/>
        </authorList>
    </citation>
    <scope>NUCLEOTIDE SEQUENCE [LARGE SCALE GENOMIC DNA]</scope>
    <source>
        <strain evidence="7">cv. Jemalong A17</strain>
    </source>
</reference>
<evidence type="ECO:0000313" key="5">
    <source>
        <dbReference type="EnsemblPlants" id="AES89574"/>
    </source>
</evidence>
<dbReference type="eggNOG" id="KOG1502">
    <property type="taxonomic scope" value="Eukaryota"/>
</dbReference>
<evidence type="ECO:0000256" key="2">
    <source>
        <dbReference type="SAM" id="MobiDB-lite"/>
    </source>
</evidence>
<dbReference type="SUPFAM" id="SSF57997">
    <property type="entry name" value="Tropomyosin"/>
    <property type="match status" value="1"/>
</dbReference>
<dbReference type="PANTHER" id="PTHR35468">
    <property type="entry name" value="MYOSIN-LIKE PROTEIN"/>
    <property type="match status" value="1"/>
</dbReference>
<dbReference type="PANTHER" id="PTHR35468:SF1">
    <property type="entry name" value="MYOSIN-LIKE PROTEIN"/>
    <property type="match status" value="1"/>
</dbReference>
<dbReference type="OMA" id="CHLKENH"/>
<dbReference type="OrthoDB" id="1921697at2759"/>
<proteinExistence type="predicted"/>
<feature type="coiled-coil region" evidence="1">
    <location>
        <begin position="108"/>
        <end position="170"/>
    </location>
</feature>
<keyword evidence="1" id="KW-0175">Coiled coil</keyword>
<dbReference type="KEGG" id="mtr:11446660"/>
<reference evidence="5" key="3">
    <citation type="submission" date="2015-04" db="UniProtKB">
        <authorList>
            <consortium name="EnsemblPlants"/>
        </authorList>
    </citation>
    <scope>IDENTIFICATION</scope>
    <source>
        <strain evidence="5">cv. Jemalong A17</strain>
    </source>
</reference>
<evidence type="ECO:0000313" key="3">
    <source>
        <dbReference type="EMBL" id="AES89574.1"/>
    </source>
</evidence>
<reference evidence="3 6" key="2">
    <citation type="journal article" date="2014" name="BMC Genomics">
        <title>An improved genome release (version Mt4.0) for the model legume Medicago truncatula.</title>
        <authorList>
            <person name="Tang H."/>
            <person name="Krishnakumar V."/>
            <person name="Bidwell S."/>
            <person name="Rosen B."/>
            <person name="Chan A."/>
            <person name="Zhou S."/>
            <person name="Gentzbittel L."/>
            <person name="Childs K.L."/>
            <person name="Yandell M."/>
            <person name="Gundlach H."/>
            <person name="Mayer K.F."/>
            <person name="Schwartz D.C."/>
            <person name="Town C.D."/>
        </authorList>
    </citation>
    <scope>GENOME REANNOTATION</scope>
    <source>
        <strain evidence="5 6">cv. Jemalong A17</strain>
    </source>
</reference>
<dbReference type="Proteomes" id="UP000002051">
    <property type="component" value="Chromosome 4"/>
</dbReference>
<feature type="compositionally biased region" description="Basic residues" evidence="2">
    <location>
        <begin position="1"/>
        <end position="11"/>
    </location>
</feature>
<feature type="coiled-coil region" evidence="1">
    <location>
        <begin position="326"/>
        <end position="381"/>
    </location>
</feature>
<feature type="region of interest" description="Disordered" evidence="2">
    <location>
        <begin position="1"/>
        <end position="47"/>
    </location>
</feature>
<dbReference type="EMBL" id="PSQE01000004">
    <property type="protein sequence ID" value="RHN61687.1"/>
    <property type="molecule type" value="Genomic_DNA"/>
</dbReference>
<dbReference type="Proteomes" id="UP000265566">
    <property type="component" value="Chromosome 4"/>
</dbReference>
<evidence type="ECO:0000313" key="7">
    <source>
        <dbReference type="Proteomes" id="UP000265566"/>
    </source>
</evidence>
<reference evidence="3 6" key="1">
    <citation type="journal article" date="2011" name="Nature">
        <title>The Medicago genome provides insight into the evolution of rhizobial symbioses.</title>
        <authorList>
            <person name="Young N.D."/>
            <person name="Debelle F."/>
            <person name="Oldroyd G.E."/>
            <person name="Geurts R."/>
            <person name="Cannon S.B."/>
            <person name="Udvardi M.K."/>
            <person name="Benedito V.A."/>
            <person name="Mayer K.F."/>
            <person name="Gouzy J."/>
            <person name="Schoof H."/>
            <person name="Van de Peer Y."/>
            <person name="Proost S."/>
            <person name="Cook D.R."/>
            <person name="Meyers B.C."/>
            <person name="Spannagl M."/>
            <person name="Cheung F."/>
            <person name="De Mita S."/>
            <person name="Krishnakumar V."/>
            <person name="Gundlach H."/>
            <person name="Zhou S."/>
            <person name="Mudge J."/>
            <person name="Bharti A.K."/>
            <person name="Murray J.D."/>
            <person name="Naoumkina M.A."/>
            <person name="Rosen B."/>
            <person name="Silverstein K.A."/>
            <person name="Tang H."/>
            <person name="Rombauts S."/>
            <person name="Zhao P.X."/>
            <person name="Zhou P."/>
            <person name="Barbe V."/>
            <person name="Bardou P."/>
            <person name="Bechner M."/>
            <person name="Bellec A."/>
            <person name="Berger A."/>
            <person name="Berges H."/>
            <person name="Bidwell S."/>
            <person name="Bisseling T."/>
            <person name="Choisne N."/>
            <person name="Couloux A."/>
            <person name="Denny R."/>
            <person name="Deshpande S."/>
            <person name="Dai X."/>
            <person name="Doyle J.J."/>
            <person name="Dudez A.M."/>
            <person name="Farmer A.D."/>
            <person name="Fouteau S."/>
            <person name="Franken C."/>
            <person name="Gibelin C."/>
            <person name="Gish J."/>
            <person name="Goldstein S."/>
            <person name="Gonzalez A.J."/>
            <person name="Green P.J."/>
            <person name="Hallab A."/>
            <person name="Hartog M."/>
            <person name="Hua A."/>
            <person name="Humphray S.J."/>
            <person name="Jeong D.H."/>
            <person name="Jing Y."/>
            <person name="Jocker A."/>
            <person name="Kenton S.M."/>
            <person name="Kim D.J."/>
            <person name="Klee K."/>
            <person name="Lai H."/>
            <person name="Lang C."/>
            <person name="Lin S."/>
            <person name="Macmil S.L."/>
            <person name="Magdelenat G."/>
            <person name="Matthews L."/>
            <person name="McCorrison J."/>
            <person name="Monaghan E.L."/>
            <person name="Mun J.H."/>
            <person name="Najar F.Z."/>
            <person name="Nicholson C."/>
            <person name="Noirot C."/>
            <person name="O'Bleness M."/>
            <person name="Paule C.R."/>
            <person name="Poulain J."/>
            <person name="Prion F."/>
            <person name="Qin B."/>
            <person name="Qu C."/>
            <person name="Retzel E.F."/>
            <person name="Riddle C."/>
            <person name="Sallet E."/>
            <person name="Samain S."/>
            <person name="Samson N."/>
            <person name="Sanders I."/>
            <person name="Saurat O."/>
            <person name="Scarpelli C."/>
            <person name="Schiex T."/>
            <person name="Segurens B."/>
            <person name="Severin A.J."/>
            <person name="Sherrier D.J."/>
            <person name="Shi R."/>
            <person name="Sims S."/>
            <person name="Singer S.R."/>
            <person name="Sinharoy S."/>
            <person name="Sterck L."/>
            <person name="Viollet A."/>
            <person name="Wang B.B."/>
            <person name="Wang K."/>
            <person name="Wang M."/>
            <person name="Wang X."/>
            <person name="Warfsmann J."/>
            <person name="Weissenbach J."/>
            <person name="White D.D."/>
            <person name="White J.D."/>
            <person name="Wiley G.B."/>
            <person name="Wincker P."/>
            <person name="Xing Y."/>
            <person name="Yang L."/>
            <person name="Yao Z."/>
            <person name="Ying F."/>
            <person name="Zhai J."/>
            <person name="Zhou L."/>
            <person name="Zuber A."/>
            <person name="Denarie J."/>
            <person name="Dixon R.A."/>
            <person name="May G.D."/>
            <person name="Schwartz D.C."/>
            <person name="Rogers J."/>
            <person name="Quetier F."/>
            <person name="Town C.D."/>
            <person name="Roe B.A."/>
        </authorList>
    </citation>
    <scope>NUCLEOTIDE SEQUENCE [LARGE SCALE GENOMIC DNA]</scope>
    <source>
        <strain evidence="3">A17</strain>
        <strain evidence="5 6">cv. Jemalong A17</strain>
    </source>
</reference>
<dbReference type="EMBL" id="CM001220">
    <property type="protein sequence ID" value="AES89574.1"/>
    <property type="molecule type" value="Genomic_DNA"/>
</dbReference>
<dbReference type="Gramene" id="rna24175">
    <property type="protein sequence ID" value="RHN61687.1"/>
    <property type="gene ID" value="gene24175"/>
</dbReference>
<evidence type="ECO:0000313" key="6">
    <source>
        <dbReference type="Proteomes" id="UP000002051"/>
    </source>
</evidence>
<reference evidence="4" key="5">
    <citation type="journal article" date="2018" name="Nat. Plants">
        <title>Whole-genome landscape of Medicago truncatula symbiotic genes.</title>
        <authorList>
            <person name="Pecrix Y."/>
            <person name="Gamas P."/>
            <person name="Carrere S."/>
        </authorList>
    </citation>
    <scope>NUCLEOTIDE SEQUENCE</scope>
    <source>
        <tissue evidence="4">Leaves</tissue>
    </source>
</reference>
<dbReference type="STRING" id="3880.G7JRP1"/>
<dbReference type="PaxDb" id="3880-AES89574"/>
<accession>G7JRP1</accession>